<reference evidence="22" key="2">
    <citation type="journal article" date="2024" name="Plant">
        <title>Genomic evolution and insights into agronomic trait innovations of Sesamum species.</title>
        <authorList>
            <person name="Miao H."/>
            <person name="Wang L."/>
            <person name="Qu L."/>
            <person name="Liu H."/>
            <person name="Sun Y."/>
            <person name="Le M."/>
            <person name="Wang Q."/>
            <person name="Wei S."/>
            <person name="Zheng Y."/>
            <person name="Lin W."/>
            <person name="Duan Y."/>
            <person name="Cao H."/>
            <person name="Xiong S."/>
            <person name="Wang X."/>
            <person name="Wei L."/>
            <person name="Li C."/>
            <person name="Ma Q."/>
            <person name="Ju M."/>
            <person name="Zhao R."/>
            <person name="Li G."/>
            <person name="Mu C."/>
            <person name="Tian Q."/>
            <person name="Mei H."/>
            <person name="Zhang T."/>
            <person name="Gao T."/>
            <person name="Zhang H."/>
        </authorList>
    </citation>
    <scope>NUCLEOTIDE SEQUENCE</scope>
    <source>
        <strain evidence="22">K16</strain>
    </source>
</reference>
<evidence type="ECO:0000313" key="22">
    <source>
        <dbReference type="EMBL" id="KAK4407261.1"/>
    </source>
</evidence>
<sequence length="504" mass="58244">MAGLFTGSHGRDDLHVLHAADEHVRPPTRDPTTKTCRVCGDEIGLNEDGRVFVACHECGFPVCRPCYDYERSEGHQTCPQCHTRYKRHKGCARVEGDDEDDHHGDDFEDEFQLKNRHHHTLDPHHSLQVKILKLKKKLTTLRNGRKEWRNGKPEKKRVLYHYKADDVDTLSVLFANSCCGGVSFFSIAEARQPLWRKVPIPSRLISPYRIVIVIRFIILCFFFHFRILTPASDAYPLWLISVICEIWFEREGEPNQLSAVDFFVSTVDPLKEPPIITANTVLSILAVDYPVEKVSCYVSDDGASMLLFDTLSETAEFARRWVPFCKKYNVEPRAPEFYFSEKIDYLKDKVQPTFVKDRRAMKREYEEFKVRINALVAKAQKKPEEGWVYLGSEGALDIEGKELPRLVYVSREKRPGYHHHKKAGAMNALVRVSAVLTNAPFILNLDCDHYLQNSKAVREAMCFLMDPQIGKKLCYVQFPQRFDGIDRHDRYANRNVVFFDTVPN</sequence>
<dbReference type="CDD" id="cd16617">
    <property type="entry name" value="mRING-HC-C4C4_CesA"/>
    <property type="match status" value="1"/>
</dbReference>
<comment type="similarity">
    <text evidence="4 20">Belongs to the glycosyltransferase 2 family. Plant cellulose synthase subfamily.</text>
</comment>
<feature type="binding site" evidence="18">
    <location>
        <position position="265"/>
    </location>
    <ligand>
        <name>UDP-alpha-D-glucose</name>
        <dbReference type="ChEBI" id="CHEBI:58885"/>
    </ligand>
</feature>
<dbReference type="AlphaFoldDB" id="A0AAE1X8N8"/>
<dbReference type="Pfam" id="PF14569">
    <property type="entry name" value="zf-UDP"/>
    <property type="match status" value="1"/>
</dbReference>
<dbReference type="InterPro" id="IPR005150">
    <property type="entry name" value="Cellulose_synth"/>
</dbReference>
<comment type="caution">
    <text evidence="22">The sequence shown here is derived from an EMBL/GenBank/DDBJ whole genome shotgun (WGS) entry which is preliminary data.</text>
</comment>
<keyword evidence="15" id="KW-0464">Manganese</keyword>
<dbReference type="EMBL" id="JACGWL010000002">
    <property type="protein sequence ID" value="KAK4407261.1"/>
    <property type="molecule type" value="Genomic_DNA"/>
</dbReference>
<keyword evidence="8" id="KW-0812">Transmembrane</keyword>
<keyword evidence="16 20" id="KW-0961">Cell wall biogenesis/degradation</keyword>
<feature type="binding site" evidence="18">
    <location>
        <position position="421"/>
    </location>
    <ligand>
        <name>UDP-alpha-D-glucose</name>
        <dbReference type="ChEBI" id="CHEBI:58885"/>
    </ligand>
</feature>
<evidence type="ECO:0000256" key="12">
    <source>
        <dbReference type="ARBA" id="ARBA00022916"/>
    </source>
</evidence>
<evidence type="ECO:0000256" key="9">
    <source>
        <dbReference type="ARBA" id="ARBA00022723"/>
    </source>
</evidence>
<evidence type="ECO:0000256" key="6">
    <source>
        <dbReference type="ARBA" id="ARBA00022676"/>
    </source>
</evidence>
<evidence type="ECO:0000256" key="2">
    <source>
        <dbReference type="ARBA" id="ARBA00004651"/>
    </source>
</evidence>
<feature type="binding site" evidence="18">
    <location>
        <position position="272"/>
    </location>
    <ligand>
        <name>UDP-alpha-D-glucose</name>
        <dbReference type="ChEBI" id="CHEBI:58885"/>
    </ligand>
</feature>
<keyword evidence="13" id="KW-1133">Transmembrane helix</keyword>
<dbReference type="Gene3D" id="3.90.550.10">
    <property type="entry name" value="Spore Coat Polysaccharide Biosynthesis Protein SpsA, Chain A"/>
    <property type="match status" value="1"/>
</dbReference>
<keyword evidence="7 20" id="KW-0808">Transferase</keyword>
<dbReference type="EC" id="2.4.1.12" evidence="20"/>
<proteinExistence type="inferred from homology"/>
<dbReference type="Pfam" id="PF03552">
    <property type="entry name" value="Cellulose_synt"/>
    <property type="match status" value="1"/>
</dbReference>
<keyword evidence="5 20" id="KW-1003">Cell membrane</keyword>
<evidence type="ECO:0000256" key="19">
    <source>
        <dbReference type="PIRSR" id="PIRSR605150-3"/>
    </source>
</evidence>
<dbReference type="GO" id="GO:0071555">
    <property type="term" value="P:cell wall organization"/>
    <property type="evidence" value="ECO:0007669"/>
    <property type="project" value="UniProtKB-KW"/>
</dbReference>
<dbReference type="GO" id="GO:0016760">
    <property type="term" value="F:cellulose synthase (UDP-forming) activity"/>
    <property type="evidence" value="ECO:0007669"/>
    <property type="project" value="UniProtKB-EC"/>
</dbReference>
<comment type="pathway">
    <text evidence="3 20">Glycan metabolism; plant cellulose biosynthesis.</text>
</comment>
<dbReference type="InterPro" id="IPR029044">
    <property type="entry name" value="Nucleotide-diphossugar_trans"/>
</dbReference>
<feature type="binding site" evidence="19">
    <location>
        <position position="422"/>
    </location>
    <ligand>
        <name>Mn(2+)</name>
        <dbReference type="ChEBI" id="CHEBI:29035"/>
    </ligand>
</feature>
<evidence type="ECO:0000256" key="11">
    <source>
        <dbReference type="ARBA" id="ARBA00022833"/>
    </source>
</evidence>
<reference evidence="22" key="1">
    <citation type="submission" date="2020-06" db="EMBL/GenBank/DDBJ databases">
        <authorList>
            <person name="Li T."/>
            <person name="Hu X."/>
            <person name="Zhang T."/>
            <person name="Song X."/>
            <person name="Zhang H."/>
            <person name="Dai N."/>
            <person name="Sheng W."/>
            <person name="Hou X."/>
            <person name="Wei L."/>
        </authorList>
    </citation>
    <scope>NUCLEOTIDE SEQUENCE</scope>
    <source>
        <strain evidence="22">K16</strain>
        <tissue evidence="22">Leaf</tissue>
    </source>
</reference>
<name>A0AAE1X8N8_9LAMI</name>
<evidence type="ECO:0000259" key="21">
    <source>
        <dbReference type="Pfam" id="PF14569"/>
    </source>
</evidence>
<evidence type="ECO:0000313" key="23">
    <source>
        <dbReference type="Proteomes" id="UP001289374"/>
    </source>
</evidence>
<dbReference type="InterPro" id="IPR027934">
    <property type="entry name" value="CES_Znf_RING"/>
</dbReference>
<comment type="subcellular location">
    <subcellularLocation>
        <location evidence="2 20">Cell membrane</location>
        <topology evidence="2 20">Multi-pass membrane protein</topology>
    </subcellularLocation>
</comment>
<dbReference type="GO" id="GO:0008270">
    <property type="term" value="F:zinc ion binding"/>
    <property type="evidence" value="ECO:0007669"/>
    <property type="project" value="UniProtKB-KW"/>
</dbReference>
<keyword evidence="11 20" id="KW-0862">Zinc</keyword>
<keyword evidence="6 20" id="KW-0328">Glycosyltransferase</keyword>
<dbReference type="SUPFAM" id="SSF57850">
    <property type="entry name" value="RING/U-box"/>
    <property type="match status" value="1"/>
</dbReference>
<evidence type="ECO:0000256" key="3">
    <source>
        <dbReference type="ARBA" id="ARBA00004768"/>
    </source>
</evidence>
<dbReference type="GO" id="GO:0005886">
    <property type="term" value="C:plasma membrane"/>
    <property type="evidence" value="ECO:0007669"/>
    <property type="project" value="UniProtKB-SubCell"/>
</dbReference>
<keyword evidence="14" id="KW-0472">Membrane</keyword>
<dbReference type="Gene3D" id="3.30.40.10">
    <property type="entry name" value="Zinc/RING finger domain, C3HC4 (zinc finger)"/>
    <property type="match status" value="1"/>
</dbReference>
<evidence type="ECO:0000256" key="17">
    <source>
        <dbReference type="ARBA" id="ARBA00048682"/>
    </source>
</evidence>
<evidence type="ECO:0000256" key="8">
    <source>
        <dbReference type="ARBA" id="ARBA00022692"/>
    </source>
</evidence>
<keyword evidence="10 20" id="KW-0863">Zinc-finger</keyword>
<feature type="binding site" evidence="18">
    <location>
        <position position="271"/>
    </location>
    <ligand>
        <name>UDP-alpha-D-glucose</name>
        <dbReference type="ChEBI" id="CHEBI:58885"/>
    </ligand>
</feature>
<feature type="binding site" evidence="18">
    <location>
        <position position="301"/>
    </location>
    <ligand>
        <name>UDP-alpha-D-glucose</name>
        <dbReference type="ChEBI" id="CHEBI:58885"/>
    </ligand>
</feature>
<dbReference type="FunFam" id="3.30.40.10:FF:000558">
    <property type="entry name" value="Cellulose synthase"/>
    <property type="match status" value="1"/>
</dbReference>
<dbReference type="GO" id="GO:0030244">
    <property type="term" value="P:cellulose biosynthetic process"/>
    <property type="evidence" value="ECO:0007669"/>
    <property type="project" value="UniProtKB-KW"/>
</dbReference>
<accession>A0AAE1X8N8</accession>
<organism evidence="22 23">
    <name type="scientific">Sesamum angolense</name>
    <dbReference type="NCBI Taxonomy" id="2727404"/>
    <lineage>
        <taxon>Eukaryota</taxon>
        <taxon>Viridiplantae</taxon>
        <taxon>Streptophyta</taxon>
        <taxon>Embryophyta</taxon>
        <taxon>Tracheophyta</taxon>
        <taxon>Spermatophyta</taxon>
        <taxon>Magnoliopsida</taxon>
        <taxon>eudicotyledons</taxon>
        <taxon>Gunneridae</taxon>
        <taxon>Pentapetalae</taxon>
        <taxon>asterids</taxon>
        <taxon>lamiids</taxon>
        <taxon>Lamiales</taxon>
        <taxon>Pedaliaceae</taxon>
        <taxon>Sesamum</taxon>
    </lineage>
</organism>
<keyword evidence="23" id="KW-1185">Reference proteome</keyword>
<evidence type="ECO:0000256" key="10">
    <source>
        <dbReference type="ARBA" id="ARBA00022771"/>
    </source>
</evidence>
<evidence type="ECO:0000256" key="14">
    <source>
        <dbReference type="ARBA" id="ARBA00023136"/>
    </source>
</evidence>
<keyword evidence="12 20" id="KW-0135">Cellulose biosynthesis</keyword>
<evidence type="ECO:0000256" key="13">
    <source>
        <dbReference type="ARBA" id="ARBA00022989"/>
    </source>
</evidence>
<evidence type="ECO:0000256" key="15">
    <source>
        <dbReference type="ARBA" id="ARBA00023211"/>
    </source>
</evidence>
<comment type="cofactor">
    <cofactor evidence="1">
        <name>Mn(2+)</name>
        <dbReference type="ChEBI" id="CHEBI:29035"/>
    </cofactor>
</comment>
<comment type="cofactor">
    <cofactor evidence="20">
        <name>Zn(2+)</name>
        <dbReference type="ChEBI" id="CHEBI:29105"/>
    </cofactor>
    <text evidence="20">Binds 2 Zn(2+) ions per subunit.</text>
</comment>
<gene>
    <name evidence="22" type="ORF">Sango_0307100</name>
</gene>
<feature type="domain" description="Cellulose synthase RING-type zinc finger" evidence="21">
    <location>
        <begin position="27"/>
        <end position="102"/>
    </location>
</feature>
<protein>
    <recommendedName>
        <fullName evidence="20">Cellulose synthase</fullName>
        <ecNumber evidence="20">2.4.1.12</ecNumber>
    </recommendedName>
</protein>
<evidence type="ECO:0000256" key="7">
    <source>
        <dbReference type="ARBA" id="ARBA00022679"/>
    </source>
</evidence>
<dbReference type="PANTHER" id="PTHR13301">
    <property type="entry name" value="X-BOX TRANSCRIPTION FACTOR-RELATED"/>
    <property type="match status" value="1"/>
</dbReference>
<evidence type="ECO:0000256" key="16">
    <source>
        <dbReference type="ARBA" id="ARBA00023316"/>
    </source>
</evidence>
<evidence type="ECO:0000256" key="20">
    <source>
        <dbReference type="RuleBase" id="RU361116"/>
    </source>
</evidence>
<evidence type="ECO:0000256" key="18">
    <source>
        <dbReference type="PIRSR" id="PIRSR605150-2"/>
    </source>
</evidence>
<evidence type="ECO:0000256" key="1">
    <source>
        <dbReference type="ARBA" id="ARBA00001936"/>
    </source>
</evidence>
<comment type="catalytic activity">
    <reaction evidence="17 20">
        <text>[(1-&gt;4)-beta-D-glucosyl](n) + UDP-alpha-D-glucose = [(1-&gt;4)-beta-D-glucosyl](n+1) + UDP + H(+)</text>
        <dbReference type="Rhea" id="RHEA:19929"/>
        <dbReference type="Rhea" id="RHEA-COMP:10033"/>
        <dbReference type="Rhea" id="RHEA-COMP:10034"/>
        <dbReference type="ChEBI" id="CHEBI:15378"/>
        <dbReference type="ChEBI" id="CHEBI:18246"/>
        <dbReference type="ChEBI" id="CHEBI:58223"/>
        <dbReference type="ChEBI" id="CHEBI:58885"/>
        <dbReference type="EC" id="2.4.1.12"/>
    </reaction>
</comment>
<evidence type="ECO:0000256" key="4">
    <source>
        <dbReference type="ARBA" id="ARBA00007548"/>
    </source>
</evidence>
<dbReference type="InterPro" id="IPR013083">
    <property type="entry name" value="Znf_RING/FYVE/PHD"/>
</dbReference>
<dbReference type="Proteomes" id="UP001289374">
    <property type="component" value="Unassembled WGS sequence"/>
</dbReference>
<feature type="binding site" evidence="19">
    <location>
        <position position="446"/>
    </location>
    <ligand>
        <name>Mn(2+)</name>
        <dbReference type="ChEBI" id="CHEBI:29035"/>
    </ligand>
</feature>
<evidence type="ECO:0000256" key="5">
    <source>
        <dbReference type="ARBA" id="ARBA00022475"/>
    </source>
</evidence>
<keyword evidence="9 20" id="KW-0479">Metal-binding</keyword>